<dbReference type="PROSITE" id="PS00027">
    <property type="entry name" value="HOMEOBOX_1"/>
    <property type="match status" value="1"/>
</dbReference>
<feature type="compositionally biased region" description="Polar residues" evidence="7">
    <location>
        <begin position="495"/>
        <end position="506"/>
    </location>
</feature>
<feature type="compositionally biased region" description="Polar residues" evidence="7">
    <location>
        <begin position="1"/>
        <end position="13"/>
    </location>
</feature>
<evidence type="ECO:0000256" key="4">
    <source>
        <dbReference type="ARBA" id="ARBA00023242"/>
    </source>
</evidence>
<comment type="subcellular location">
    <subcellularLocation>
        <location evidence="1 5 6">Nucleus</location>
    </subcellularLocation>
</comment>
<evidence type="ECO:0000256" key="7">
    <source>
        <dbReference type="SAM" id="MobiDB-lite"/>
    </source>
</evidence>
<dbReference type="PANTHER" id="PTHR45654:SF37">
    <property type="entry name" value="HOMEODOMAIN LEUCINE ZIPPER FAMILY IV PROTEIN"/>
    <property type="match status" value="1"/>
</dbReference>
<keyword evidence="2 5" id="KW-0238">DNA-binding</keyword>
<gene>
    <name evidence="9" type="ORF">SETIT_8G063700v2</name>
</gene>
<evidence type="ECO:0000313" key="9">
    <source>
        <dbReference type="EMBL" id="RCV37447.1"/>
    </source>
</evidence>
<dbReference type="SMART" id="SM00389">
    <property type="entry name" value="HOX"/>
    <property type="match status" value="1"/>
</dbReference>
<reference evidence="9" key="1">
    <citation type="journal article" date="2012" name="Nat. Biotechnol.">
        <title>Reference genome sequence of the model plant Setaria.</title>
        <authorList>
            <person name="Bennetzen J.L."/>
            <person name="Schmutz J."/>
            <person name="Wang H."/>
            <person name="Percifield R."/>
            <person name="Hawkins J."/>
            <person name="Pontaroli A.C."/>
            <person name="Estep M."/>
            <person name="Feng L."/>
            <person name="Vaughn J.N."/>
            <person name="Grimwood J."/>
            <person name="Jenkins J."/>
            <person name="Barry K."/>
            <person name="Lindquist E."/>
            <person name="Hellsten U."/>
            <person name="Deshpande S."/>
            <person name="Wang X."/>
            <person name="Wu X."/>
            <person name="Mitros T."/>
            <person name="Triplett J."/>
            <person name="Yang X."/>
            <person name="Ye C.Y."/>
            <person name="Mauro-Herrera M."/>
            <person name="Wang L."/>
            <person name="Li P."/>
            <person name="Sharma M."/>
            <person name="Sharma R."/>
            <person name="Ronald P.C."/>
            <person name="Panaud O."/>
            <person name="Kellogg E.A."/>
            <person name="Brutnell T.P."/>
            <person name="Doust A.N."/>
            <person name="Tuskan G.A."/>
            <person name="Rokhsar D."/>
            <person name="Devos K.M."/>
        </authorList>
    </citation>
    <scope>NUCLEOTIDE SEQUENCE [LARGE SCALE GENOMIC DNA]</scope>
    <source>
        <strain evidence="9">Yugu1</strain>
    </source>
</reference>
<feature type="region of interest" description="Disordered" evidence="7">
    <location>
        <begin position="49"/>
        <end position="72"/>
    </location>
</feature>
<feature type="region of interest" description="Disordered" evidence="7">
    <location>
        <begin position="493"/>
        <end position="526"/>
    </location>
</feature>
<name>A0A368S4R8_SETIT</name>
<dbReference type="InterPro" id="IPR017970">
    <property type="entry name" value="Homeobox_CS"/>
</dbReference>
<keyword evidence="3 5" id="KW-0371">Homeobox</keyword>
<dbReference type="GO" id="GO:0003677">
    <property type="term" value="F:DNA binding"/>
    <property type="evidence" value="ECO:0007669"/>
    <property type="project" value="UniProtKB-UniRule"/>
</dbReference>
<dbReference type="GO" id="GO:0005634">
    <property type="term" value="C:nucleus"/>
    <property type="evidence" value="ECO:0007669"/>
    <property type="project" value="UniProtKB-SubCell"/>
</dbReference>
<evidence type="ECO:0000256" key="5">
    <source>
        <dbReference type="PROSITE-ProRule" id="PRU00108"/>
    </source>
</evidence>
<dbReference type="AlphaFoldDB" id="A0A368S4R8"/>
<dbReference type="InterPro" id="IPR001356">
    <property type="entry name" value="HD"/>
</dbReference>
<feature type="domain" description="Homeobox" evidence="8">
    <location>
        <begin position="64"/>
        <end position="124"/>
    </location>
</feature>
<sequence>MDNEWQLNSNNEQGMGLNPGNETAYPNWINHMEEYDIDALLDAEDHVNTDQDEDDEEHHHDGSKSSKRGKNRFTAKQIEQLESLFQLSAHPDDPTRQELADKIGLEARQVKFWFQNQRTKTKAKAVGDQNKDIKQENAQLHAENMKLQQTLACGRCRDPTEHKWHLLNENARLKDTKRRAQEYLIKLIHDSNLPHSETLEHLESASLNLVPFDDNGSTYQATLLSYAERALNEFMMLAVKDEPMWLPTINGKMLHNQEYNCRTCPGLLGPCPQGFVMEATKQTTTVRGTASDLVAMLTDVSCWSKMFPGIIESVRASKVVSSGISTSRDGLIQEMNVDLWVQSPRAPNRSVKFLSTHLSRGSLSPGEGGAAEAACGQGEGACGRSEADCGRLEGAREPAAGSCGRREVEPRRCCVRRRRRQPAAGGREPAVGGRRTVAGWRDRGSLRPAAAAGGRWSRGGVAACRRAVAIAVTIATADVEWWCAGVKCARLDTRSGPQSSHATTTMWRRRRQPMGHRSRRERRRAAWRRQTTGLEMTASAGFKATDGGSFWGDARVGGTGEAAEARMHGGRRRDGSEGWRGIGWKEMLGARATDRRRTTYGEKVWIGRRKLPLAQDEVERKE</sequence>
<reference evidence="9" key="2">
    <citation type="submission" date="2015-07" db="EMBL/GenBank/DDBJ databases">
        <authorList>
            <person name="Noorani M."/>
        </authorList>
    </citation>
    <scope>NUCLEOTIDE SEQUENCE</scope>
    <source>
        <strain evidence="9">Yugu1</strain>
    </source>
</reference>
<dbReference type="CDD" id="cd00086">
    <property type="entry name" value="homeodomain"/>
    <property type="match status" value="1"/>
</dbReference>
<dbReference type="PROSITE" id="PS50071">
    <property type="entry name" value="HOMEOBOX_2"/>
    <property type="match status" value="1"/>
</dbReference>
<dbReference type="Gene3D" id="1.10.10.60">
    <property type="entry name" value="Homeodomain-like"/>
    <property type="match status" value="1"/>
</dbReference>
<evidence type="ECO:0000256" key="2">
    <source>
        <dbReference type="ARBA" id="ARBA00023125"/>
    </source>
</evidence>
<dbReference type="InterPro" id="IPR042160">
    <property type="entry name" value="HD-Zip_IV"/>
</dbReference>
<evidence type="ECO:0000256" key="3">
    <source>
        <dbReference type="ARBA" id="ARBA00023155"/>
    </source>
</evidence>
<dbReference type="OrthoDB" id="6159439at2759"/>
<dbReference type="GO" id="GO:0000981">
    <property type="term" value="F:DNA-binding transcription factor activity, RNA polymerase II-specific"/>
    <property type="evidence" value="ECO:0007669"/>
    <property type="project" value="InterPro"/>
</dbReference>
<evidence type="ECO:0000259" key="8">
    <source>
        <dbReference type="PROSITE" id="PS50071"/>
    </source>
</evidence>
<dbReference type="InterPro" id="IPR009057">
    <property type="entry name" value="Homeodomain-like_sf"/>
</dbReference>
<organism evidence="9">
    <name type="scientific">Setaria italica</name>
    <name type="common">Foxtail millet</name>
    <name type="synonym">Panicum italicum</name>
    <dbReference type="NCBI Taxonomy" id="4555"/>
    <lineage>
        <taxon>Eukaryota</taxon>
        <taxon>Viridiplantae</taxon>
        <taxon>Streptophyta</taxon>
        <taxon>Embryophyta</taxon>
        <taxon>Tracheophyta</taxon>
        <taxon>Spermatophyta</taxon>
        <taxon>Magnoliopsida</taxon>
        <taxon>Liliopsida</taxon>
        <taxon>Poales</taxon>
        <taxon>Poaceae</taxon>
        <taxon>PACMAD clade</taxon>
        <taxon>Panicoideae</taxon>
        <taxon>Panicodae</taxon>
        <taxon>Paniceae</taxon>
        <taxon>Cenchrinae</taxon>
        <taxon>Setaria</taxon>
    </lineage>
</organism>
<protein>
    <recommendedName>
        <fullName evidence="8">Homeobox domain-containing protein</fullName>
    </recommendedName>
</protein>
<accession>A0A368S4R8</accession>
<keyword evidence="4 5" id="KW-0539">Nucleus</keyword>
<dbReference type="EMBL" id="CM003535">
    <property type="protein sequence ID" value="RCV37447.1"/>
    <property type="molecule type" value="Genomic_DNA"/>
</dbReference>
<proteinExistence type="predicted"/>
<dbReference type="PANTHER" id="PTHR45654">
    <property type="entry name" value="HOMEOBOX-LEUCINE ZIPPER PROTEIN MERISTEM L1"/>
    <property type="match status" value="1"/>
</dbReference>
<evidence type="ECO:0000256" key="6">
    <source>
        <dbReference type="RuleBase" id="RU000682"/>
    </source>
</evidence>
<evidence type="ECO:0000256" key="1">
    <source>
        <dbReference type="ARBA" id="ARBA00004123"/>
    </source>
</evidence>
<feature type="DNA-binding region" description="Homeobox" evidence="5">
    <location>
        <begin position="66"/>
        <end position="125"/>
    </location>
</feature>
<feature type="region of interest" description="Disordered" evidence="7">
    <location>
        <begin position="1"/>
        <end position="21"/>
    </location>
</feature>
<dbReference type="Pfam" id="PF00046">
    <property type="entry name" value="Homeodomain"/>
    <property type="match status" value="1"/>
</dbReference>
<feature type="compositionally biased region" description="Basic residues" evidence="7">
    <location>
        <begin position="507"/>
        <end position="526"/>
    </location>
</feature>
<dbReference type="SUPFAM" id="SSF46689">
    <property type="entry name" value="Homeodomain-like"/>
    <property type="match status" value="1"/>
</dbReference>
<dbReference type="SMR" id="A0A368S4R8"/>